<gene>
    <name evidence="2" type="ORF">H171_4198</name>
</gene>
<comment type="similarity">
    <text evidence="1">Belongs to the ROK (NagC/XylR) family.</text>
</comment>
<reference evidence="2 3" key="1">
    <citation type="submission" date="2017-11" db="EMBL/GenBank/DDBJ databases">
        <title>Understudied soil microbes with underappreciated capabilities: Untangling the Clostridium saccharolyticum group.</title>
        <authorList>
            <person name="Leschine S."/>
        </authorList>
    </citation>
    <scope>NUCLEOTIDE SEQUENCE [LARGE SCALE GENOMIC DNA]</scope>
    <source>
        <strain evidence="2 3">18A</strain>
    </source>
</reference>
<dbReference type="AlphaFoldDB" id="A0A2M8ZAX2"/>
<dbReference type="PANTHER" id="PTHR18964">
    <property type="entry name" value="ROK (REPRESSOR, ORF, KINASE) FAMILY"/>
    <property type="match status" value="1"/>
</dbReference>
<dbReference type="Pfam" id="PF00480">
    <property type="entry name" value="ROK"/>
    <property type="match status" value="1"/>
</dbReference>
<dbReference type="CDD" id="cd24152">
    <property type="entry name" value="ASKHA_NBD_ROK-like"/>
    <property type="match status" value="1"/>
</dbReference>
<dbReference type="OrthoDB" id="9795247at2"/>
<dbReference type="RefSeq" id="WP_100306823.1">
    <property type="nucleotide sequence ID" value="NZ_PGET01000001.1"/>
</dbReference>
<protein>
    <recommendedName>
        <fullName evidence="4">NBD/HSP70 family sugar kinase</fullName>
    </recommendedName>
</protein>
<sequence length="300" mass="33284">MEYCLGIDIGGTFIKYALADETYHIVDRWKAKTQKFDSIHEFYDYICSNIRDLNSIKNIGVSAPGLIDENSNVKSYAAANVCIMKDSNVNCEIGKRTNKKVATINDAKSAGLCEFKIGNAKGSRSSAFLIIGTGTGGCLCDEKGVIYGKDGYAGEFHHLPFMNFKTGALDCQGDYCSMTALIKIYNSKLTSEDKVIYGNEVCDKYLHGDITAKEAVDEWINNISIQLLTIAVFYNPEIICIGGGVSEEAWFIKAVREKFQSTCKSYFKGEEFITTRIDKCSYNNDSNILGAIIHVNEMHI</sequence>
<accession>A0A2M8ZAX2</accession>
<dbReference type="PANTHER" id="PTHR18964:SF149">
    <property type="entry name" value="BIFUNCTIONAL UDP-N-ACETYLGLUCOSAMINE 2-EPIMERASE_N-ACETYLMANNOSAMINE KINASE"/>
    <property type="match status" value="1"/>
</dbReference>
<dbReference type="Proteomes" id="UP000231092">
    <property type="component" value="Unassembled WGS sequence"/>
</dbReference>
<evidence type="ECO:0000256" key="1">
    <source>
        <dbReference type="ARBA" id="ARBA00006479"/>
    </source>
</evidence>
<evidence type="ECO:0000313" key="3">
    <source>
        <dbReference type="Proteomes" id="UP000231092"/>
    </source>
</evidence>
<dbReference type="EMBL" id="PGET01000001">
    <property type="protein sequence ID" value="PJJ30590.1"/>
    <property type="molecule type" value="Genomic_DNA"/>
</dbReference>
<evidence type="ECO:0008006" key="4">
    <source>
        <dbReference type="Google" id="ProtNLM"/>
    </source>
</evidence>
<proteinExistence type="inferred from homology"/>
<dbReference type="InterPro" id="IPR043129">
    <property type="entry name" value="ATPase_NBD"/>
</dbReference>
<organism evidence="2 3">
    <name type="scientific">[Clostridium] celerecrescens 18A</name>
    <dbReference type="NCBI Taxonomy" id="1286362"/>
    <lineage>
        <taxon>Bacteria</taxon>
        <taxon>Bacillati</taxon>
        <taxon>Bacillota</taxon>
        <taxon>Clostridia</taxon>
        <taxon>Lachnospirales</taxon>
        <taxon>Lachnospiraceae</taxon>
        <taxon>Lacrimispora</taxon>
    </lineage>
</organism>
<name>A0A2M8ZAX2_9FIRM</name>
<dbReference type="Gene3D" id="3.30.420.40">
    <property type="match status" value="2"/>
</dbReference>
<dbReference type="SUPFAM" id="SSF53067">
    <property type="entry name" value="Actin-like ATPase domain"/>
    <property type="match status" value="1"/>
</dbReference>
<evidence type="ECO:0000313" key="2">
    <source>
        <dbReference type="EMBL" id="PJJ30590.1"/>
    </source>
</evidence>
<comment type="caution">
    <text evidence="2">The sequence shown here is derived from an EMBL/GenBank/DDBJ whole genome shotgun (WGS) entry which is preliminary data.</text>
</comment>
<dbReference type="InterPro" id="IPR000600">
    <property type="entry name" value="ROK"/>
</dbReference>